<evidence type="ECO:0000313" key="3">
    <source>
        <dbReference type="Proteomes" id="UP000736335"/>
    </source>
</evidence>
<gene>
    <name evidence="2" type="ORF">BJ322DRAFT_1006501</name>
</gene>
<organism evidence="2 3">
    <name type="scientific">Thelephora terrestris</name>
    <dbReference type="NCBI Taxonomy" id="56493"/>
    <lineage>
        <taxon>Eukaryota</taxon>
        <taxon>Fungi</taxon>
        <taxon>Dikarya</taxon>
        <taxon>Basidiomycota</taxon>
        <taxon>Agaricomycotina</taxon>
        <taxon>Agaricomycetes</taxon>
        <taxon>Thelephorales</taxon>
        <taxon>Thelephoraceae</taxon>
        <taxon>Thelephora</taxon>
    </lineage>
</organism>
<keyword evidence="3" id="KW-1185">Reference proteome</keyword>
<accession>A0A9P6L755</accession>
<feature type="compositionally biased region" description="Polar residues" evidence="1">
    <location>
        <begin position="107"/>
        <end position="121"/>
    </location>
</feature>
<proteinExistence type="predicted"/>
<feature type="compositionally biased region" description="Polar residues" evidence="1">
    <location>
        <begin position="51"/>
        <end position="75"/>
    </location>
</feature>
<dbReference type="OrthoDB" id="1926336at2759"/>
<dbReference type="EMBL" id="WIUZ02000007">
    <property type="protein sequence ID" value="KAF9785533.1"/>
    <property type="molecule type" value="Genomic_DNA"/>
</dbReference>
<evidence type="ECO:0000256" key="1">
    <source>
        <dbReference type="SAM" id="MobiDB-lite"/>
    </source>
</evidence>
<feature type="region of interest" description="Disordered" evidence="1">
    <location>
        <begin position="13"/>
        <end position="88"/>
    </location>
</feature>
<reference evidence="2" key="2">
    <citation type="submission" date="2020-11" db="EMBL/GenBank/DDBJ databases">
        <authorList>
            <consortium name="DOE Joint Genome Institute"/>
            <person name="Kuo A."/>
            <person name="Miyauchi S."/>
            <person name="Kiss E."/>
            <person name="Drula E."/>
            <person name="Kohler A."/>
            <person name="Sanchez-Garcia M."/>
            <person name="Andreopoulos B."/>
            <person name="Barry K.W."/>
            <person name="Bonito G."/>
            <person name="Buee M."/>
            <person name="Carver A."/>
            <person name="Chen C."/>
            <person name="Cichocki N."/>
            <person name="Clum A."/>
            <person name="Culley D."/>
            <person name="Crous P.W."/>
            <person name="Fauchery L."/>
            <person name="Girlanda M."/>
            <person name="Hayes R."/>
            <person name="Keri Z."/>
            <person name="Labutti K."/>
            <person name="Lipzen A."/>
            <person name="Lombard V."/>
            <person name="Magnuson J."/>
            <person name="Maillard F."/>
            <person name="Morin E."/>
            <person name="Murat C."/>
            <person name="Nolan M."/>
            <person name="Ohm R."/>
            <person name="Pangilinan J."/>
            <person name="Pereira M."/>
            <person name="Perotto S."/>
            <person name="Peter M."/>
            <person name="Riley R."/>
            <person name="Sitrit Y."/>
            <person name="Stielow B."/>
            <person name="Szollosi G."/>
            <person name="Zifcakova L."/>
            <person name="Stursova M."/>
            <person name="Spatafora J.W."/>
            <person name="Tedersoo L."/>
            <person name="Vaario L.-M."/>
            <person name="Yamada A."/>
            <person name="Yan M."/>
            <person name="Wang P."/>
            <person name="Xu J."/>
            <person name="Bruns T."/>
            <person name="Baldrian P."/>
            <person name="Vilgalys R."/>
            <person name="Henrissat B."/>
            <person name="Grigoriev I.V."/>
            <person name="Hibbett D."/>
            <person name="Nagy L.G."/>
            <person name="Martin F.M."/>
        </authorList>
    </citation>
    <scope>NUCLEOTIDE SEQUENCE</scope>
    <source>
        <strain evidence="2">UH-Tt-Lm1</strain>
    </source>
</reference>
<feature type="compositionally biased region" description="Polar residues" evidence="1">
    <location>
        <begin position="18"/>
        <end position="36"/>
    </location>
</feature>
<dbReference type="Proteomes" id="UP000736335">
    <property type="component" value="Unassembled WGS sequence"/>
</dbReference>
<comment type="caution">
    <text evidence="2">The sequence shown here is derived from an EMBL/GenBank/DDBJ whole genome shotgun (WGS) entry which is preliminary data.</text>
</comment>
<evidence type="ECO:0000313" key="2">
    <source>
        <dbReference type="EMBL" id="KAF9785533.1"/>
    </source>
</evidence>
<name>A0A9P6L755_9AGAM</name>
<feature type="compositionally biased region" description="Polar residues" evidence="1">
    <location>
        <begin position="214"/>
        <end position="226"/>
    </location>
</feature>
<reference evidence="2" key="1">
    <citation type="journal article" date="2020" name="Nat. Commun.">
        <title>Large-scale genome sequencing of mycorrhizal fungi provides insights into the early evolution of symbiotic traits.</title>
        <authorList>
            <person name="Miyauchi S."/>
            <person name="Kiss E."/>
            <person name="Kuo A."/>
            <person name="Drula E."/>
            <person name="Kohler A."/>
            <person name="Sanchez-Garcia M."/>
            <person name="Morin E."/>
            <person name="Andreopoulos B."/>
            <person name="Barry K.W."/>
            <person name="Bonito G."/>
            <person name="Buee M."/>
            <person name="Carver A."/>
            <person name="Chen C."/>
            <person name="Cichocki N."/>
            <person name="Clum A."/>
            <person name="Culley D."/>
            <person name="Crous P.W."/>
            <person name="Fauchery L."/>
            <person name="Girlanda M."/>
            <person name="Hayes R.D."/>
            <person name="Keri Z."/>
            <person name="LaButti K."/>
            <person name="Lipzen A."/>
            <person name="Lombard V."/>
            <person name="Magnuson J."/>
            <person name="Maillard F."/>
            <person name="Murat C."/>
            <person name="Nolan M."/>
            <person name="Ohm R.A."/>
            <person name="Pangilinan J."/>
            <person name="Pereira M.F."/>
            <person name="Perotto S."/>
            <person name="Peter M."/>
            <person name="Pfister S."/>
            <person name="Riley R."/>
            <person name="Sitrit Y."/>
            <person name="Stielow J.B."/>
            <person name="Szollosi G."/>
            <person name="Zifcakova L."/>
            <person name="Stursova M."/>
            <person name="Spatafora J.W."/>
            <person name="Tedersoo L."/>
            <person name="Vaario L.M."/>
            <person name="Yamada A."/>
            <person name="Yan M."/>
            <person name="Wang P."/>
            <person name="Xu J."/>
            <person name="Bruns T."/>
            <person name="Baldrian P."/>
            <person name="Vilgalys R."/>
            <person name="Dunand C."/>
            <person name="Henrissat B."/>
            <person name="Grigoriev I.V."/>
            <person name="Hibbett D."/>
            <person name="Nagy L.G."/>
            <person name="Martin F.M."/>
        </authorList>
    </citation>
    <scope>NUCLEOTIDE SEQUENCE</scope>
    <source>
        <strain evidence="2">UH-Tt-Lm1</strain>
    </source>
</reference>
<sequence>MFSQFRNAVEHLAVQPMRRSSSQDSDTSNIMSRTNSGEGGLPPSVQLADSALSSIRRSLQAQRPSSPARNNTNSPAVGGVHDPNKPRSRLEERLRASLSFGIGEVSGPSTEVNTPISTQAPTPLPGIDTAPLSPTQTPLPDSPIDSPSAESGTAQMPLPPSPPPTSLKLPSVGPSTSDPEHQPTVADDTDTGDVSLPIPTAPPQNDLDPGAEVTNATISSSNNNEGDTAGADVEALRQQLKRFKERFTDVSSSFKRLQAEKLAADRLLQELTPLQTIQDTEGLKEYIKNINLQSEVRLHSAFRSVGRTHITVPQMSHDEIKRLNNKLTRMWLPLATYFNDTNLQ</sequence>
<protein>
    <submittedName>
        <fullName evidence="2">Uncharacterized protein</fullName>
    </submittedName>
</protein>
<dbReference type="AlphaFoldDB" id="A0A9P6L755"/>
<feature type="region of interest" description="Disordered" evidence="1">
    <location>
        <begin position="100"/>
        <end position="229"/>
    </location>
</feature>